<evidence type="ECO:0000313" key="4">
    <source>
        <dbReference type="Proteomes" id="UP001596364"/>
    </source>
</evidence>
<dbReference type="Pfam" id="PF12094">
    <property type="entry name" value="DUF3570"/>
    <property type="match status" value="1"/>
</dbReference>
<evidence type="ECO:0000256" key="2">
    <source>
        <dbReference type="SAM" id="SignalP"/>
    </source>
</evidence>
<feature type="compositionally biased region" description="Acidic residues" evidence="1">
    <location>
        <begin position="204"/>
        <end position="217"/>
    </location>
</feature>
<name>A0ABW1XLN3_9ALTE</name>
<evidence type="ECO:0000256" key="1">
    <source>
        <dbReference type="SAM" id="MobiDB-lite"/>
    </source>
</evidence>
<feature type="region of interest" description="Disordered" evidence="1">
    <location>
        <begin position="204"/>
        <end position="223"/>
    </location>
</feature>
<gene>
    <name evidence="3" type="ORF">ACFP85_08890</name>
</gene>
<protein>
    <submittedName>
        <fullName evidence="3">DUF3570 domain-containing protein</fullName>
    </submittedName>
</protein>
<keyword evidence="4" id="KW-1185">Reference proteome</keyword>
<feature type="signal peptide" evidence="2">
    <location>
        <begin position="1"/>
        <end position="27"/>
    </location>
</feature>
<dbReference type="InterPro" id="IPR021953">
    <property type="entry name" value="DUF3570"/>
</dbReference>
<feature type="chain" id="PRO_5045850372" evidence="2">
    <location>
        <begin position="28"/>
        <end position="438"/>
    </location>
</feature>
<accession>A0ABW1XLN3</accession>
<organism evidence="3 4">
    <name type="scientific">Pseudobowmanella zhangzhouensis</name>
    <dbReference type="NCBI Taxonomy" id="1537679"/>
    <lineage>
        <taxon>Bacteria</taxon>
        <taxon>Pseudomonadati</taxon>
        <taxon>Pseudomonadota</taxon>
        <taxon>Gammaproteobacteria</taxon>
        <taxon>Alteromonadales</taxon>
        <taxon>Alteromonadaceae</taxon>
    </lineage>
</organism>
<dbReference type="EMBL" id="JBHSUS010000001">
    <property type="protein sequence ID" value="MFC6440262.1"/>
    <property type="molecule type" value="Genomic_DNA"/>
</dbReference>
<keyword evidence="2" id="KW-0732">Signal</keyword>
<dbReference type="Proteomes" id="UP001596364">
    <property type="component" value="Unassembled WGS sequence"/>
</dbReference>
<proteinExistence type="predicted"/>
<evidence type="ECO:0000313" key="3">
    <source>
        <dbReference type="EMBL" id="MFC6440262.1"/>
    </source>
</evidence>
<sequence>MQLTKSSSISLALAAASAQLLSNGAHAEETNQWQFDTAVLYYGEQDRVTAVEGVINAKKDFGDNHIFNGKLVIDGLTGASANGAVPQSTPQTFTRPSGKGAYTVAAGEVPLDDTFHDTRVQASAQWTQPLSDTLTGSIGTNISAEYDYFSVSVNGSLAKDFNRKNTNLSAGLSLAYDTIKPEGGLPVPFSSQYVFGGFNDDEFEDQDDNGIDDDRDEYDATRAKSSDSKTTVDLLFGITQVINRRLLVQANYGYSQVDGYLTDPFKMVSVVDNQGLLQQNLYENRPDSRTKHSIFVQGKYAFDHAVADVSYRFATDDWKIDSHTIDTRLRVNLGDGHYIQPHLRFYQQSAAEFYRPFLNDGEALPAYVSADYRIGEMDTYTVGLKYGMPLNGGDELAFRLEYYQQSPKNAGFDAPGDLANLDLYPAVKALIFQVSYHF</sequence>
<comment type="caution">
    <text evidence="3">The sequence shown here is derived from an EMBL/GenBank/DDBJ whole genome shotgun (WGS) entry which is preliminary data.</text>
</comment>
<dbReference type="RefSeq" id="WP_131258065.1">
    <property type="nucleotide sequence ID" value="NZ_JBHSUS010000001.1"/>
</dbReference>
<reference evidence="4" key="1">
    <citation type="journal article" date="2019" name="Int. J. Syst. Evol. Microbiol.">
        <title>The Global Catalogue of Microorganisms (GCM) 10K type strain sequencing project: providing services to taxonomists for standard genome sequencing and annotation.</title>
        <authorList>
            <consortium name="The Broad Institute Genomics Platform"/>
            <consortium name="The Broad Institute Genome Sequencing Center for Infectious Disease"/>
            <person name="Wu L."/>
            <person name="Ma J."/>
        </authorList>
    </citation>
    <scope>NUCLEOTIDE SEQUENCE [LARGE SCALE GENOMIC DNA]</scope>
    <source>
        <strain evidence="4">CGMCC 1.16031</strain>
    </source>
</reference>